<dbReference type="GO" id="GO:0003978">
    <property type="term" value="F:UDP-glucose 4-epimerase activity"/>
    <property type="evidence" value="ECO:0007669"/>
    <property type="project" value="UniProtKB-UniRule"/>
</dbReference>
<dbReference type="OrthoDB" id="9801785at2"/>
<evidence type="ECO:0000313" key="12">
    <source>
        <dbReference type="Proteomes" id="UP000006034"/>
    </source>
</evidence>
<evidence type="ECO:0000256" key="1">
    <source>
        <dbReference type="ARBA" id="ARBA00000083"/>
    </source>
</evidence>
<dbReference type="PANTHER" id="PTHR43725">
    <property type="entry name" value="UDP-GLUCOSE 4-EPIMERASE"/>
    <property type="match status" value="1"/>
</dbReference>
<dbReference type="GeneID" id="78086428"/>
<evidence type="ECO:0000256" key="8">
    <source>
        <dbReference type="ARBA" id="ARBA00023235"/>
    </source>
</evidence>
<dbReference type="UniPathway" id="UPA00214"/>
<feature type="domain" description="NAD(P)-binding" evidence="10">
    <location>
        <begin position="5"/>
        <end position="323"/>
    </location>
</feature>
<evidence type="ECO:0000256" key="6">
    <source>
        <dbReference type="ARBA" id="ARBA00018569"/>
    </source>
</evidence>
<evidence type="ECO:0000313" key="11">
    <source>
        <dbReference type="EMBL" id="EFV44804.1"/>
    </source>
</evidence>
<comment type="cofactor">
    <cofactor evidence="2 9">
        <name>NAD(+)</name>
        <dbReference type="ChEBI" id="CHEBI:57540"/>
    </cofactor>
</comment>
<dbReference type="Pfam" id="PF16363">
    <property type="entry name" value="GDP_Man_Dehyd"/>
    <property type="match status" value="1"/>
</dbReference>
<dbReference type="HOGENOM" id="CLU_007383_1_10_7"/>
<evidence type="ECO:0000256" key="2">
    <source>
        <dbReference type="ARBA" id="ARBA00001911"/>
    </source>
</evidence>
<dbReference type="NCBIfam" id="TIGR01179">
    <property type="entry name" value="galE"/>
    <property type="match status" value="1"/>
</dbReference>
<keyword evidence="12" id="KW-1185">Reference proteome</keyword>
<dbReference type="EC" id="5.1.3.2" evidence="5 9"/>
<dbReference type="InterPro" id="IPR036291">
    <property type="entry name" value="NAD(P)-bd_dom_sf"/>
</dbReference>
<dbReference type="GO" id="GO:0005829">
    <property type="term" value="C:cytosol"/>
    <property type="evidence" value="ECO:0007669"/>
    <property type="project" value="TreeGrafter"/>
</dbReference>
<sequence length="334" mass="36509">MGKILVTGGTGYLGTHMLVELVKQGYEPLCVDNLHNSNPSVLLAVKEICGKEIPFIKADAGDIAAMRALFAEYQIDAVIHFAGHKAVGESVAHPLMYYRNNYDSALTILEMCLKHGSALVFSSSATVYGVPHFLPLTEDHPLSAVNPYGRTKLYIEETIRDVALAHPEFNVSILRYFNPVGAHESGLIGENPNGIPNNLMPFVCQTAAGIRKELQVFGDDYDTPDGTGVRDYIHVTDLISGHIAALKKLETKPGCIIHNLGTGNGTSVLEMVHRFEAVNGVSVPYRIVARRPGDVASCYADPSKAFEELGWKAVKTLDDMVRDSWMWQLKGAKN</sequence>
<reference evidence="11 12" key="1">
    <citation type="submission" date="2010-10" db="EMBL/GenBank/DDBJ databases">
        <authorList>
            <consortium name="The Broad Institute Genome Sequencing Platform"/>
            <person name="Ward D."/>
            <person name="Earl A."/>
            <person name="Feldgarden M."/>
            <person name="Young S.K."/>
            <person name="Gargeya S."/>
            <person name="Zeng Q."/>
            <person name="Alvarado L."/>
            <person name="Berlin A."/>
            <person name="Bochicchio J."/>
            <person name="Chapman S.B."/>
            <person name="Chen Z."/>
            <person name="Freedman E."/>
            <person name="Gellesch M."/>
            <person name="Goldberg J."/>
            <person name="Griggs A."/>
            <person name="Gujja S."/>
            <person name="Heilman E."/>
            <person name="Heiman D."/>
            <person name="Howarth C."/>
            <person name="Mehta T."/>
            <person name="Neiman D."/>
            <person name="Pearson M."/>
            <person name="Roberts A."/>
            <person name="Saif S."/>
            <person name="Shea T."/>
            <person name="Shenoy N."/>
            <person name="Sisk P."/>
            <person name="Stolte C."/>
            <person name="Sykes S."/>
            <person name="White J."/>
            <person name="Yandava C."/>
            <person name="Allen-Vercoe E."/>
            <person name="Sibley C."/>
            <person name="Ambrose C.E."/>
            <person name="Strauss J."/>
            <person name="Daigneault M."/>
            <person name="Haas B."/>
            <person name="Nusbaum C."/>
            <person name="Birren B."/>
        </authorList>
    </citation>
    <scope>NUCLEOTIDE SEQUENCE [LARGE SCALE GENOMIC DNA]</scope>
    <source>
        <strain evidence="11 12">3_1_6</strain>
    </source>
</reference>
<organism evidence="11 12">
    <name type="scientific">Bilophila wadsworthia (strain 3_1_6)</name>
    <dbReference type="NCBI Taxonomy" id="563192"/>
    <lineage>
        <taxon>Bacteria</taxon>
        <taxon>Pseudomonadati</taxon>
        <taxon>Thermodesulfobacteriota</taxon>
        <taxon>Desulfovibrionia</taxon>
        <taxon>Desulfovibrionales</taxon>
        <taxon>Desulfovibrionaceae</taxon>
        <taxon>Bilophila</taxon>
    </lineage>
</organism>
<dbReference type="InterPro" id="IPR016040">
    <property type="entry name" value="NAD(P)-bd_dom"/>
</dbReference>
<comment type="subunit">
    <text evidence="9">Homodimer.</text>
</comment>
<dbReference type="PANTHER" id="PTHR43725:SF47">
    <property type="entry name" value="UDP-GLUCOSE 4-EPIMERASE"/>
    <property type="match status" value="1"/>
</dbReference>
<name>E5Y537_BILW3</name>
<comment type="pathway">
    <text evidence="3 9">Carbohydrate metabolism; galactose metabolism.</text>
</comment>
<dbReference type="Proteomes" id="UP000006034">
    <property type="component" value="Unassembled WGS sequence"/>
</dbReference>
<keyword evidence="8 9" id="KW-0413">Isomerase</keyword>
<evidence type="ECO:0000256" key="9">
    <source>
        <dbReference type="RuleBase" id="RU366046"/>
    </source>
</evidence>
<keyword evidence="7 9" id="KW-0520">NAD</keyword>
<gene>
    <name evidence="11" type="ORF">HMPREF0179_01300</name>
</gene>
<dbReference type="Gene3D" id="3.90.25.10">
    <property type="entry name" value="UDP-galactose 4-epimerase, domain 1"/>
    <property type="match status" value="1"/>
</dbReference>
<dbReference type="eggNOG" id="COG1087">
    <property type="taxonomic scope" value="Bacteria"/>
</dbReference>
<dbReference type="SUPFAM" id="SSF51735">
    <property type="entry name" value="NAD(P)-binding Rossmann-fold domains"/>
    <property type="match status" value="1"/>
</dbReference>
<accession>E5Y537</accession>
<comment type="catalytic activity">
    <reaction evidence="1 9">
        <text>UDP-alpha-D-glucose = UDP-alpha-D-galactose</text>
        <dbReference type="Rhea" id="RHEA:22168"/>
        <dbReference type="ChEBI" id="CHEBI:58885"/>
        <dbReference type="ChEBI" id="CHEBI:66914"/>
        <dbReference type="EC" id="5.1.3.2"/>
    </reaction>
</comment>
<protein>
    <recommendedName>
        <fullName evidence="6 9">UDP-glucose 4-epimerase</fullName>
        <ecNumber evidence="5 9">5.1.3.2</ecNumber>
    </recommendedName>
</protein>
<comment type="caution">
    <text evidence="11">The sequence shown here is derived from an EMBL/GenBank/DDBJ whole genome shotgun (WGS) entry which is preliminary data.</text>
</comment>
<reference evidence="11 12" key="2">
    <citation type="submission" date="2013-04" db="EMBL/GenBank/DDBJ databases">
        <title>The Genome Sequence of Bilophila wadsworthia 3_1_6.</title>
        <authorList>
            <consortium name="The Broad Institute Genomics Platform"/>
            <person name="Earl A."/>
            <person name="Ward D."/>
            <person name="Feldgarden M."/>
            <person name="Gevers D."/>
            <person name="Sibley C."/>
            <person name="Strauss J."/>
            <person name="Allen-Vercoe E."/>
            <person name="Walker B."/>
            <person name="Young S."/>
            <person name="Zeng Q."/>
            <person name="Gargeya S."/>
            <person name="Fitzgerald M."/>
            <person name="Haas B."/>
            <person name="Abouelleil A."/>
            <person name="Allen A.W."/>
            <person name="Alvarado L."/>
            <person name="Arachchi H.M."/>
            <person name="Berlin A.M."/>
            <person name="Chapman S.B."/>
            <person name="Gainer-Dewar J."/>
            <person name="Goldberg J."/>
            <person name="Griggs A."/>
            <person name="Gujja S."/>
            <person name="Hansen M."/>
            <person name="Howarth C."/>
            <person name="Imamovic A."/>
            <person name="Ireland A."/>
            <person name="Larimer J."/>
            <person name="McCowan C."/>
            <person name="Murphy C."/>
            <person name="Pearson M."/>
            <person name="Poon T.W."/>
            <person name="Priest M."/>
            <person name="Roberts A."/>
            <person name="Saif S."/>
            <person name="Shea T."/>
            <person name="Sisk P."/>
            <person name="Sykes S."/>
            <person name="Wortman J."/>
            <person name="Nusbaum C."/>
            <person name="Birren B."/>
        </authorList>
    </citation>
    <scope>NUCLEOTIDE SEQUENCE [LARGE SCALE GENOMIC DNA]</scope>
    <source>
        <strain evidence="11 12">3_1_6</strain>
    </source>
</reference>
<evidence type="ECO:0000256" key="4">
    <source>
        <dbReference type="ARBA" id="ARBA00007637"/>
    </source>
</evidence>
<proteinExistence type="inferred from homology"/>
<evidence type="ECO:0000256" key="7">
    <source>
        <dbReference type="ARBA" id="ARBA00023027"/>
    </source>
</evidence>
<keyword evidence="9" id="KW-0119">Carbohydrate metabolism</keyword>
<dbReference type="RefSeq" id="WP_005026344.1">
    <property type="nucleotide sequence ID" value="NZ_KE150238.1"/>
</dbReference>
<dbReference type="GO" id="GO:0006012">
    <property type="term" value="P:galactose metabolic process"/>
    <property type="evidence" value="ECO:0007669"/>
    <property type="project" value="UniProtKB-UniPathway"/>
</dbReference>
<evidence type="ECO:0000256" key="5">
    <source>
        <dbReference type="ARBA" id="ARBA00013189"/>
    </source>
</evidence>
<dbReference type="CDD" id="cd05247">
    <property type="entry name" value="UDP_G4E_1_SDR_e"/>
    <property type="match status" value="1"/>
</dbReference>
<evidence type="ECO:0000256" key="3">
    <source>
        <dbReference type="ARBA" id="ARBA00004947"/>
    </source>
</evidence>
<dbReference type="Gene3D" id="3.40.50.720">
    <property type="entry name" value="NAD(P)-binding Rossmann-like Domain"/>
    <property type="match status" value="1"/>
</dbReference>
<dbReference type="InterPro" id="IPR005886">
    <property type="entry name" value="UDP_G4E"/>
</dbReference>
<comment type="similarity">
    <text evidence="4 9">Belongs to the NAD(P)-dependent epimerase/dehydratase family.</text>
</comment>
<evidence type="ECO:0000259" key="10">
    <source>
        <dbReference type="Pfam" id="PF16363"/>
    </source>
</evidence>
<dbReference type="AlphaFoldDB" id="E5Y537"/>
<dbReference type="EMBL" id="ADCP02000001">
    <property type="protein sequence ID" value="EFV44804.1"/>
    <property type="molecule type" value="Genomic_DNA"/>
</dbReference>
<dbReference type="STRING" id="563192.HMPREF0179_01300"/>
<dbReference type="PRINTS" id="PR01713">
    <property type="entry name" value="NUCEPIMERASE"/>
</dbReference>